<accession>A0A6S6T0C7</accession>
<gene>
    <name evidence="11" type="ORF">HELGO_WM1221</name>
</gene>
<evidence type="ECO:0000256" key="6">
    <source>
        <dbReference type="ARBA" id="ARBA00022918"/>
    </source>
</evidence>
<dbReference type="PROSITE" id="PS50878">
    <property type="entry name" value="RT_POL"/>
    <property type="match status" value="1"/>
</dbReference>
<dbReference type="PANTHER" id="PTHR34047:SF7">
    <property type="entry name" value="RNA-DIRECTED DNA POLYMERASE"/>
    <property type="match status" value="1"/>
</dbReference>
<dbReference type="PRINTS" id="PR00866">
    <property type="entry name" value="RNADNAPOLMS"/>
</dbReference>
<comment type="catalytic activity">
    <reaction evidence="9">
        <text>DNA(n) + a 2'-deoxyribonucleoside 5'-triphosphate = DNA(n+1) + diphosphate</text>
        <dbReference type="Rhea" id="RHEA:22508"/>
        <dbReference type="Rhea" id="RHEA-COMP:17339"/>
        <dbReference type="Rhea" id="RHEA-COMP:17340"/>
        <dbReference type="ChEBI" id="CHEBI:33019"/>
        <dbReference type="ChEBI" id="CHEBI:61560"/>
        <dbReference type="ChEBI" id="CHEBI:173112"/>
        <dbReference type="EC" id="2.7.7.49"/>
    </reaction>
</comment>
<dbReference type="InterPro" id="IPR000477">
    <property type="entry name" value="RT_dom"/>
</dbReference>
<comment type="similarity">
    <text evidence="8">Belongs to the bacterial reverse transcriptase family.</text>
</comment>
<dbReference type="InterPro" id="IPR051083">
    <property type="entry name" value="GrpII_Intron_Splice-Mob/Def"/>
</dbReference>
<dbReference type="EMBL" id="CACVAP010000086">
    <property type="protein sequence ID" value="CAA6816491.1"/>
    <property type="molecule type" value="Genomic_DNA"/>
</dbReference>
<evidence type="ECO:0000256" key="4">
    <source>
        <dbReference type="ARBA" id="ARBA00022723"/>
    </source>
</evidence>
<dbReference type="InterPro" id="IPR000123">
    <property type="entry name" value="Reverse_transcriptase_msDNA"/>
</dbReference>
<feature type="domain" description="Reverse transcriptase" evidence="10">
    <location>
        <begin position="116"/>
        <end position="383"/>
    </location>
</feature>
<evidence type="ECO:0000256" key="3">
    <source>
        <dbReference type="ARBA" id="ARBA00022695"/>
    </source>
</evidence>
<dbReference type="GO" id="GO:0051607">
    <property type="term" value="P:defense response to virus"/>
    <property type="evidence" value="ECO:0007669"/>
    <property type="project" value="UniProtKB-KW"/>
</dbReference>
<keyword evidence="3 11" id="KW-0548">Nucleotidyltransferase</keyword>
<evidence type="ECO:0000256" key="7">
    <source>
        <dbReference type="ARBA" id="ARBA00023118"/>
    </source>
</evidence>
<keyword evidence="6 11" id="KW-0695">RNA-directed DNA polymerase</keyword>
<evidence type="ECO:0000313" key="11">
    <source>
        <dbReference type="EMBL" id="CAA6816491.1"/>
    </source>
</evidence>
<keyword evidence="4" id="KW-0479">Metal-binding</keyword>
<evidence type="ECO:0000256" key="5">
    <source>
        <dbReference type="ARBA" id="ARBA00022842"/>
    </source>
</evidence>
<keyword evidence="7" id="KW-0051">Antiviral defense</keyword>
<dbReference type="EC" id="2.7.7.49" evidence="1"/>
<evidence type="ECO:0000259" key="10">
    <source>
        <dbReference type="PROSITE" id="PS50878"/>
    </source>
</evidence>
<dbReference type="CDD" id="cd03487">
    <property type="entry name" value="RT_Bac_retron_II"/>
    <property type="match status" value="1"/>
</dbReference>
<dbReference type="PANTHER" id="PTHR34047">
    <property type="entry name" value="NUCLEAR INTRON MATURASE 1, MITOCHONDRIAL-RELATED"/>
    <property type="match status" value="1"/>
</dbReference>
<evidence type="ECO:0000256" key="9">
    <source>
        <dbReference type="ARBA" id="ARBA00048173"/>
    </source>
</evidence>
<evidence type="ECO:0000256" key="2">
    <source>
        <dbReference type="ARBA" id="ARBA00022679"/>
    </source>
</evidence>
<evidence type="ECO:0000256" key="8">
    <source>
        <dbReference type="ARBA" id="ARBA00034120"/>
    </source>
</evidence>
<proteinExistence type="inferred from homology"/>
<dbReference type="GO" id="GO:0003723">
    <property type="term" value="F:RNA binding"/>
    <property type="evidence" value="ECO:0007669"/>
    <property type="project" value="InterPro"/>
</dbReference>
<keyword evidence="5" id="KW-0460">Magnesium</keyword>
<protein>
    <recommendedName>
        <fullName evidence="1">RNA-directed DNA polymerase</fullName>
        <ecNumber evidence="1">2.7.7.49</ecNumber>
    </recommendedName>
</protein>
<evidence type="ECO:0000256" key="1">
    <source>
        <dbReference type="ARBA" id="ARBA00012493"/>
    </source>
</evidence>
<keyword evidence="2 11" id="KW-0808">Transferase</keyword>
<dbReference type="GO" id="GO:0003964">
    <property type="term" value="F:RNA-directed DNA polymerase activity"/>
    <property type="evidence" value="ECO:0007669"/>
    <property type="project" value="UniProtKB-KW"/>
</dbReference>
<sequence>MTRQELYDEIKKTSKDSYILSEMKRLGFWDSAKPKVAQELIEKKTALQKELNGLSTKIRNPEAVIKDIHKQRMADALLRREETKAKKEKIFQENLAKRQEKKNSELGFIGHAFMADLDEKESNQKLLNENNLFLIKDAKDLASKMGITLKELRFLTHTQKLSNRTDYVHFKMVKKSGGFREISAPKPQLKRLQYWILENILNKVAVSNEAHGFVAKRSIVSNAKPHLQKALVINCDLENFFPTLSYARVKGLFKSLGYSVELATILAILTTEAEQKEVLLDGEKLYLYTGKRYLPQGSPASPMITNLICRKLDKRMSGISKSLDFNYTRYADDMTFSSDTYLNINKMMFWIKGIVKEEGFILHPKKTKIMKKGARHEVTGIVVNEKLSVNRKNLKKFRALLYQIEESGLEGKRWQGKSENLMASVWGYANFINMVDPEKGAKYKKQVEVLLEKYPLGNLGSSSGEFRAKSAKGEQPWESKVQEIEAKTLEPEMQVKEVAEQKETPSFVNNILSMFRK</sequence>
<dbReference type="Pfam" id="PF00078">
    <property type="entry name" value="RVT_1"/>
    <property type="match status" value="1"/>
</dbReference>
<organism evidence="11">
    <name type="scientific">uncultured Sulfurovum sp</name>
    <dbReference type="NCBI Taxonomy" id="269237"/>
    <lineage>
        <taxon>Bacteria</taxon>
        <taxon>Pseudomonadati</taxon>
        <taxon>Campylobacterota</taxon>
        <taxon>Epsilonproteobacteria</taxon>
        <taxon>Campylobacterales</taxon>
        <taxon>Sulfurovaceae</taxon>
        <taxon>Sulfurovum</taxon>
        <taxon>environmental samples</taxon>
    </lineage>
</organism>
<reference evidence="11" key="1">
    <citation type="submission" date="2020-01" db="EMBL/GenBank/DDBJ databases">
        <authorList>
            <person name="Meier V. D."/>
            <person name="Meier V D."/>
        </authorList>
    </citation>
    <scope>NUCLEOTIDE SEQUENCE</scope>
    <source>
        <strain evidence="11">HLG_WM_MAG_06</strain>
    </source>
</reference>
<dbReference type="AlphaFoldDB" id="A0A6S6T0C7"/>
<name>A0A6S6T0C7_9BACT</name>
<dbReference type="GO" id="GO:0046872">
    <property type="term" value="F:metal ion binding"/>
    <property type="evidence" value="ECO:0007669"/>
    <property type="project" value="UniProtKB-KW"/>
</dbReference>
<dbReference type="InterPro" id="IPR043502">
    <property type="entry name" value="DNA/RNA_pol_sf"/>
</dbReference>
<dbReference type="SUPFAM" id="SSF56672">
    <property type="entry name" value="DNA/RNA polymerases"/>
    <property type="match status" value="1"/>
</dbReference>